<dbReference type="Gene3D" id="3.30.565.10">
    <property type="entry name" value="Histidine kinase-like ATPase, C-terminal domain"/>
    <property type="match status" value="1"/>
</dbReference>
<keyword evidence="1" id="KW-0808">Transferase</keyword>
<proteinExistence type="predicted"/>
<dbReference type="PANTHER" id="PTHR24421:SF62">
    <property type="entry name" value="SENSORY TRANSDUCTION HISTIDINE KINASE"/>
    <property type="match status" value="1"/>
</dbReference>
<keyword evidence="5" id="KW-0732">Signal</keyword>
<dbReference type="InterPro" id="IPR011110">
    <property type="entry name" value="Reg_prop"/>
</dbReference>
<evidence type="ECO:0000256" key="5">
    <source>
        <dbReference type="SAM" id="SignalP"/>
    </source>
</evidence>
<gene>
    <name evidence="7" type="ORF">LHA26_16390</name>
</gene>
<dbReference type="Pfam" id="PF07494">
    <property type="entry name" value="Reg_prop"/>
    <property type="match status" value="2"/>
</dbReference>
<dbReference type="InterPro" id="IPR003594">
    <property type="entry name" value="HATPase_dom"/>
</dbReference>
<dbReference type="Proteomes" id="UP001056937">
    <property type="component" value="Chromosome 1"/>
</dbReference>
<reference evidence="7" key="1">
    <citation type="journal article" date="2022" name="Toxins">
        <title>Genomic Analysis of Sphingopyxis sp. USTB-05 for Biodegrading Cyanobacterial Hepatotoxins.</title>
        <authorList>
            <person name="Liu C."/>
            <person name="Xu Q."/>
            <person name="Zhao Z."/>
            <person name="Zhang H."/>
            <person name="Liu X."/>
            <person name="Yin C."/>
            <person name="Liu Y."/>
            <person name="Yan H."/>
        </authorList>
    </citation>
    <scope>NUCLEOTIDE SEQUENCE</scope>
    <source>
        <strain evidence="7">NBD5</strain>
    </source>
</reference>
<dbReference type="SUPFAM" id="SSF55874">
    <property type="entry name" value="ATPase domain of HSP90 chaperone/DNA topoisomerase II/histidine kinase"/>
    <property type="match status" value="1"/>
</dbReference>
<keyword evidence="2 7" id="KW-0418">Kinase</keyword>
<evidence type="ECO:0000256" key="1">
    <source>
        <dbReference type="ARBA" id="ARBA00022679"/>
    </source>
</evidence>
<feature type="domain" description="Histidine kinase" evidence="6">
    <location>
        <begin position="809"/>
        <end position="984"/>
    </location>
</feature>
<dbReference type="InterPro" id="IPR011123">
    <property type="entry name" value="Y_Y_Y"/>
</dbReference>
<organism evidence="7 8">
    <name type="scientific">Sphingomonas morindae</name>
    <dbReference type="NCBI Taxonomy" id="1541170"/>
    <lineage>
        <taxon>Bacteria</taxon>
        <taxon>Pseudomonadati</taxon>
        <taxon>Pseudomonadota</taxon>
        <taxon>Alphaproteobacteria</taxon>
        <taxon>Sphingomonadales</taxon>
        <taxon>Sphingomonadaceae</taxon>
        <taxon>Sphingomonas</taxon>
    </lineage>
</organism>
<dbReference type="InterPro" id="IPR013783">
    <property type="entry name" value="Ig-like_fold"/>
</dbReference>
<keyword evidence="3" id="KW-0902">Two-component regulatory system</keyword>
<feature type="signal peptide" evidence="5">
    <location>
        <begin position="1"/>
        <end position="20"/>
    </location>
</feature>
<evidence type="ECO:0000256" key="4">
    <source>
        <dbReference type="SAM" id="Phobius"/>
    </source>
</evidence>
<dbReference type="EMBL" id="CP084930">
    <property type="protein sequence ID" value="USI72825.1"/>
    <property type="molecule type" value="Genomic_DNA"/>
</dbReference>
<dbReference type="Gene3D" id="2.60.40.10">
    <property type="entry name" value="Immunoglobulins"/>
    <property type="match status" value="1"/>
</dbReference>
<dbReference type="PANTHER" id="PTHR24421">
    <property type="entry name" value="NITRATE/NITRITE SENSOR PROTEIN NARX-RELATED"/>
    <property type="match status" value="1"/>
</dbReference>
<dbReference type="InterPro" id="IPR011712">
    <property type="entry name" value="Sig_transdc_His_kin_sub3_dim/P"/>
</dbReference>
<dbReference type="RefSeq" id="WP_252166634.1">
    <property type="nucleotide sequence ID" value="NZ_CP084930.1"/>
</dbReference>
<evidence type="ECO:0000313" key="7">
    <source>
        <dbReference type="EMBL" id="USI72825.1"/>
    </source>
</evidence>
<name>A0ABY4X7K2_9SPHN</name>
<evidence type="ECO:0000259" key="6">
    <source>
        <dbReference type="PROSITE" id="PS50109"/>
    </source>
</evidence>
<accession>A0ABY4X7K2</accession>
<dbReference type="Pfam" id="PF02518">
    <property type="entry name" value="HATPase_c"/>
    <property type="match status" value="1"/>
</dbReference>
<keyword evidence="8" id="KW-1185">Reference proteome</keyword>
<dbReference type="InterPro" id="IPR036890">
    <property type="entry name" value="HATPase_C_sf"/>
</dbReference>
<dbReference type="GO" id="GO:0016301">
    <property type="term" value="F:kinase activity"/>
    <property type="evidence" value="ECO:0007669"/>
    <property type="project" value="UniProtKB-KW"/>
</dbReference>
<dbReference type="InterPro" id="IPR005467">
    <property type="entry name" value="His_kinase_dom"/>
</dbReference>
<keyword evidence="4" id="KW-1133">Transmembrane helix</keyword>
<keyword evidence="4" id="KW-0812">Transmembrane</keyword>
<dbReference type="Gene3D" id="1.20.5.1930">
    <property type="match status" value="1"/>
</dbReference>
<keyword evidence="4" id="KW-0472">Membrane</keyword>
<dbReference type="PROSITE" id="PS50109">
    <property type="entry name" value="HIS_KIN"/>
    <property type="match status" value="1"/>
</dbReference>
<evidence type="ECO:0000256" key="2">
    <source>
        <dbReference type="ARBA" id="ARBA00022777"/>
    </source>
</evidence>
<feature type="chain" id="PRO_5045071215" evidence="5">
    <location>
        <begin position="21"/>
        <end position="988"/>
    </location>
</feature>
<feature type="transmembrane region" description="Helical" evidence="4">
    <location>
        <begin position="747"/>
        <end position="764"/>
    </location>
</feature>
<evidence type="ECO:0000256" key="3">
    <source>
        <dbReference type="ARBA" id="ARBA00023012"/>
    </source>
</evidence>
<dbReference type="Pfam" id="PF07495">
    <property type="entry name" value="Y_Y_Y"/>
    <property type="match status" value="1"/>
</dbReference>
<sequence length="988" mass="107443">MAFGSLILAVSLLAITPARALDPDRRIDQFRHTRWTLGDGAPGNVRAIAQGRDGFLWLGTSTGLFRFDGIRFERIVPDDDDPKRSLQVTALLVAKNGDLWVGYDYGGIGLLRGGHLRGANPFKALGGVYQIVEDADGTIWVAADGNGKIMLSRLARGRWSQFGPQQGVGGVQAGSVVPLPDGSINILSPTTPALGSTPLRKAPGSTRFAPWSETLTNFADLARDRDGRLWLADNNGLRRLGGGSRVPLAGVTTPFLQRHLRFDRDGALWIAGQDDGLVRAVFRDGRVVGPPDRFSERNGLTGPVAMSLFEDREGNIWVGTESGLDRFSASNVIQPHNSGAMVTGFAGDPRSDQVFFGGVEGVFRMARGMSEPELIYPKRSLGVLCGDGRRLLAISMDDNTLLSVSPSGRVASARDVGGPLLITCTLDAAGTFWASIKEAYRLNGDKLQKVDAPWSTGKYDGNLAHLKADAGGGLIAGRSLFGVQQVNGDRSQVLWRAEEGRIGATNLFVTAGKRIYQGAQKGLGLWDGHRHLQLSERNYPILAGVTGVHSSSDGSTWLIGATGIARVSTADLDAAFRSPGRPLPYRRFGYEEGFRARSNILDTNDIVEDSTGRIWFATNRGVAWIDRDHVAHNGMAPNVVLLNLTSGPVNATSFDKPIRLKAGTQRVQIAFTALSLTDAKQNRFRYRLLGADRDWVDSGAERQALYINLGPGTYRFEVIGSNNDGVWTRRAAGLTFTIAPRFYQTRWFLAACLALLGTLIWLLYRWRLRTIALRTRGQFEARLAERERIARELHDTLMQGFQGVVLRFQSAANLLTPGTRAHTAIESALERADDVLVEGRDRIRELRRDVEPLDLAAILTATVEQLVPPAIQWNVRRVGQERKVCAPVADEISRVVAEAVANVARHANAQLLEVGISFGADRLSITVEDDGQGIPDSIRAAGRRVGHFGLVGMRERAMQLAGSLEIGSRSPAGTLIKLIVPARVAYPD</sequence>
<dbReference type="Pfam" id="PF07730">
    <property type="entry name" value="HisKA_3"/>
    <property type="match status" value="1"/>
</dbReference>
<dbReference type="CDD" id="cd16917">
    <property type="entry name" value="HATPase_UhpB-NarQ-NarX-like"/>
    <property type="match status" value="1"/>
</dbReference>
<protein>
    <submittedName>
        <fullName evidence="7">Histidine kinase</fullName>
    </submittedName>
</protein>
<dbReference type="InterPro" id="IPR050482">
    <property type="entry name" value="Sensor_HK_TwoCompSys"/>
</dbReference>
<dbReference type="SUPFAM" id="SSF63829">
    <property type="entry name" value="Calcium-dependent phosphotriesterase"/>
    <property type="match status" value="2"/>
</dbReference>
<dbReference type="InterPro" id="IPR015943">
    <property type="entry name" value="WD40/YVTN_repeat-like_dom_sf"/>
</dbReference>
<dbReference type="Gene3D" id="2.130.10.10">
    <property type="entry name" value="YVTN repeat-like/Quinoprotein amine dehydrogenase"/>
    <property type="match status" value="2"/>
</dbReference>
<evidence type="ECO:0000313" key="8">
    <source>
        <dbReference type="Proteomes" id="UP001056937"/>
    </source>
</evidence>